<dbReference type="PANTHER" id="PTHR12966">
    <property type="entry name" value="NADH DEHYDROGENASE UBIQUINONE 1 ALPHA SUBCOMPLEX SUBUNIT 13"/>
    <property type="match status" value="1"/>
</dbReference>
<comment type="function">
    <text evidence="12">Accessory subunit of the mitochondrial membrane respiratory chain NADH dehydrogenase (Complex I), that is believed not to be involved in catalysis. Complex I functions in the transfer of electrons from NADH to the respiratory chain. The immediate electron acceptor for the enzyme is believed to be ubiquinone. Involved in the interferon/all-trans-retinoic acid (IFN/RA) induced cell death. This apoptotic activity is inhibited by interaction with viral IRF1. Prevents the transactivation of STAT3 target genes. May play a role in CARD15-mediated innate mucosal responses and serve to regulate intestinal epithelial cell responses to microbes.</text>
</comment>
<keyword evidence="8 14" id="KW-0249">Electron transport</keyword>
<keyword evidence="6" id="KW-0812">Transmembrane</keyword>
<protein>
    <recommendedName>
        <fullName evidence="3 14">NADH dehydrogenase [ubiquinone] 1 alpha subcomplex subunit 13</fullName>
    </recommendedName>
</protein>
<evidence type="ECO:0000256" key="4">
    <source>
        <dbReference type="ARBA" id="ARBA00022448"/>
    </source>
</evidence>
<keyword evidence="11" id="KW-0472">Membrane</keyword>
<reference evidence="16 17" key="1">
    <citation type="submission" date="2017-12" db="EMBL/GenBank/DDBJ databases">
        <title>High-resolution comparative analysis of great ape genomes.</title>
        <authorList>
            <person name="Pollen A."/>
            <person name="Hastie A."/>
            <person name="Hormozdiari F."/>
            <person name="Dougherty M."/>
            <person name="Liu R."/>
            <person name="Chaisson M."/>
            <person name="Hoppe E."/>
            <person name="Hill C."/>
            <person name="Pang A."/>
            <person name="Hillier L."/>
            <person name="Baker C."/>
            <person name="Armstrong J."/>
            <person name="Shendure J."/>
            <person name="Paten B."/>
            <person name="Wilson R."/>
            <person name="Chao H."/>
            <person name="Schneider V."/>
            <person name="Ventura M."/>
            <person name="Kronenberg Z."/>
            <person name="Murali S."/>
            <person name="Gordon D."/>
            <person name="Cantsilieris S."/>
            <person name="Munson K."/>
            <person name="Nelson B."/>
            <person name="Raja A."/>
            <person name="Underwood J."/>
            <person name="Diekhans M."/>
            <person name="Fiddes I."/>
            <person name="Haussler D."/>
            <person name="Eichler E."/>
        </authorList>
    </citation>
    <scope>NUCLEOTIDE SEQUENCE [LARGE SCALE GENOMIC DNA]</scope>
    <source>
        <strain evidence="16">Yerkes chimp pedigree #C0471</strain>
    </source>
</reference>
<evidence type="ECO:0000256" key="11">
    <source>
        <dbReference type="ARBA" id="ARBA00023136"/>
    </source>
</evidence>
<evidence type="ECO:0000256" key="1">
    <source>
        <dbReference type="ARBA" id="ARBA00004298"/>
    </source>
</evidence>
<dbReference type="GO" id="GO:0005743">
    <property type="term" value="C:mitochondrial inner membrane"/>
    <property type="evidence" value="ECO:0007669"/>
    <property type="project" value="UniProtKB-SubCell"/>
</dbReference>
<comment type="subcellular location">
    <subcellularLocation>
        <location evidence="1 14">Mitochondrion inner membrane</location>
        <topology evidence="1 14">Single-pass membrane protein</topology>
        <orientation evidence="1 14">Matrix side</orientation>
    </subcellularLocation>
</comment>
<dbReference type="EMBL" id="NBAG03000278">
    <property type="protein sequence ID" value="PNI50276.1"/>
    <property type="molecule type" value="Genomic_DNA"/>
</dbReference>
<evidence type="ECO:0000256" key="3">
    <source>
        <dbReference type="ARBA" id="ARBA00018192"/>
    </source>
</evidence>
<evidence type="ECO:0000256" key="7">
    <source>
        <dbReference type="ARBA" id="ARBA00022792"/>
    </source>
</evidence>
<comment type="function">
    <text evidence="14">Complex I functions in the transfer of electrons from NADH to the respiratory chain. Accessory subunit of the mitochondrial membrane respiratory chain NADH dehydrogenase (Complex I), that is believed not to be involved in catalysis.</text>
</comment>
<dbReference type="SMR" id="A0A2J8LSM1"/>
<evidence type="ECO:0000256" key="10">
    <source>
        <dbReference type="ARBA" id="ARBA00023128"/>
    </source>
</evidence>
<evidence type="ECO:0000256" key="5">
    <source>
        <dbReference type="ARBA" id="ARBA00022660"/>
    </source>
</evidence>
<dbReference type="PANTHER" id="PTHR12966:SF0">
    <property type="entry name" value="NADH DEHYDROGENASE [UBIQUINONE] 1 ALPHA SUBCOMPLEX SUBUNIT 13"/>
    <property type="match status" value="1"/>
</dbReference>
<keyword evidence="5 14" id="KW-0679">Respiratory chain</keyword>
<feature type="region of interest" description="Disordered" evidence="15">
    <location>
        <begin position="1"/>
        <end position="38"/>
    </location>
</feature>
<evidence type="ECO:0000313" key="17">
    <source>
        <dbReference type="Proteomes" id="UP000236370"/>
    </source>
</evidence>
<keyword evidence="10 14" id="KW-0496">Mitochondrion</keyword>
<comment type="caution">
    <text evidence="16">The sequence shown here is derived from an EMBL/GenBank/DDBJ whole genome shotgun (WGS) entry which is preliminary data.</text>
</comment>
<evidence type="ECO:0000256" key="15">
    <source>
        <dbReference type="SAM" id="MobiDB-lite"/>
    </source>
</evidence>
<accession>A0A2J8LSM1</accession>
<keyword evidence="9" id="KW-1133">Transmembrane helix</keyword>
<dbReference type="Pfam" id="PF06212">
    <property type="entry name" value="GRIM-19"/>
    <property type="match status" value="1"/>
</dbReference>
<evidence type="ECO:0000256" key="12">
    <source>
        <dbReference type="ARBA" id="ARBA00045908"/>
    </source>
</evidence>
<comment type="similarity">
    <text evidence="2 14">Belongs to the complex I NDUFA13 subunit family.</text>
</comment>
<keyword evidence="4 14" id="KW-0813">Transport</keyword>
<evidence type="ECO:0000256" key="2">
    <source>
        <dbReference type="ARBA" id="ARBA00007312"/>
    </source>
</evidence>
<feature type="compositionally biased region" description="Basic and acidic residues" evidence="15">
    <location>
        <begin position="89"/>
        <end position="107"/>
    </location>
</feature>
<feature type="region of interest" description="Disordered" evidence="15">
    <location>
        <begin position="86"/>
        <end position="107"/>
    </location>
</feature>
<dbReference type="AlphaFoldDB" id="A0A2J8LSM1"/>
<organism evidence="16 17">
    <name type="scientific">Pan troglodytes</name>
    <name type="common">Chimpanzee</name>
    <dbReference type="NCBI Taxonomy" id="9598"/>
    <lineage>
        <taxon>Eukaryota</taxon>
        <taxon>Metazoa</taxon>
        <taxon>Chordata</taxon>
        <taxon>Craniata</taxon>
        <taxon>Vertebrata</taxon>
        <taxon>Euteleostomi</taxon>
        <taxon>Mammalia</taxon>
        <taxon>Eutheria</taxon>
        <taxon>Euarchontoglires</taxon>
        <taxon>Primates</taxon>
        <taxon>Haplorrhini</taxon>
        <taxon>Catarrhini</taxon>
        <taxon>Hominidae</taxon>
        <taxon>Pan</taxon>
    </lineage>
</organism>
<evidence type="ECO:0000256" key="6">
    <source>
        <dbReference type="ARBA" id="ARBA00022692"/>
    </source>
</evidence>
<dbReference type="GO" id="GO:0045271">
    <property type="term" value="C:respiratory chain complex I"/>
    <property type="evidence" value="ECO:0007669"/>
    <property type="project" value="UniProtKB-UniRule"/>
</dbReference>
<name>A0A2J8LSM1_PANTR</name>
<evidence type="ECO:0000313" key="16">
    <source>
        <dbReference type="EMBL" id="PNI50276.1"/>
    </source>
</evidence>
<keyword evidence="7 14" id="KW-0999">Mitochondrion inner membrane</keyword>
<evidence type="ECO:0000256" key="14">
    <source>
        <dbReference type="RuleBase" id="RU368034"/>
    </source>
</evidence>
<dbReference type="Proteomes" id="UP000236370">
    <property type="component" value="Unassembled WGS sequence"/>
</dbReference>
<proteinExistence type="inferred from homology"/>
<comment type="subunit">
    <text evidence="13">Complex I is composed of 45 different subunits. Interacts with CARD15, but not with CARD4. Interacts with STAT3, but not with STAT1, STAT2 and STAT5A. Interacts with OLFM4.</text>
</comment>
<sequence length="107" mass="11689">MAASKVKQDMPPPGGYGPIDYKRNLPRRGLSENPWHGGRGVTVQAASLLRSRQCPLIAEWAAPGAVEEGVWGRAGPLSSASLHRLQHAGHRDWNPDLRALEHNEVEP</sequence>
<evidence type="ECO:0000256" key="9">
    <source>
        <dbReference type="ARBA" id="ARBA00022989"/>
    </source>
</evidence>
<gene>
    <name evidence="16" type="ORF">CK820_G0026028</name>
</gene>
<evidence type="ECO:0000256" key="13">
    <source>
        <dbReference type="ARBA" id="ARBA00046797"/>
    </source>
</evidence>
<dbReference type="InterPro" id="IPR009346">
    <property type="entry name" value="GRIM-19"/>
</dbReference>
<evidence type="ECO:0000256" key="8">
    <source>
        <dbReference type="ARBA" id="ARBA00022982"/>
    </source>
</evidence>